<evidence type="ECO:0008006" key="4">
    <source>
        <dbReference type="Google" id="ProtNLM"/>
    </source>
</evidence>
<dbReference type="Proteomes" id="UP001479436">
    <property type="component" value="Unassembled WGS sequence"/>
</dbReference>
<comment type="caution">
    <text evidence="2">The sequence shown here is derived from an EMBL/GenBank/DDBJ whole genome shotgun (WGS) entry which is preliminary data.</text>
</comment>
<evidence type="ECO:0000256" key="1">
    <source>
        <dbReference type="SAM" id="SignalP"/>
    </source>
</evidence>
<protein>
    <recommendedName>
        <fullName evidence="4">Secreted protein</fullName>
    </recommendedName>
</protein>
<evidence type="ECO:0000313" key="3">
    <source>
        <dbReference type="Proteomes" id="UP001479436"/>
    </source>
</evidence>
<sequence>MRFTSISLILAVASLRTVITTPLGCSSPCTGTIGRVYYRSLPCEQQTIGCNQNVQVQPIIKAASTHTPLLRQVFTTITRKHDNLNTASASHRKGINFKYQTGPSLEAEGNAIAWQYAKQKGSESSVENPQLPSLMIVPGQTAQYSAPAEITECVAPCNDQIPVSTPCTENCYQG</sequence>
<feature type="signal peptide" evidence="1">
    <location>
        <begin position="1"/>
        <end position="20"/>
    </location>
</feature>
<accession>A0ABR2VTF2</accession>
<gene>
    <name evidence="2" type="ORF">K7432_018644</name>
</gene>
<proteinExistence type="predicted"/>
<reference evidence="2 3" key="1">
    <citation type="submission" date="2023-04" db="EMBL/GenBank/DDBJ databases">
        <title>Genome of Basidiobolus ranarum AG-B5.</title>
        <authorList>
            <person name="Stajich J.E."/>
            <person name="Carter-House D."/>
            <person name="Gryganskyi A."/>
        </authorList>
    </citation>
    <scope>NUCLEOTIDE SEQUENCE [LARGE SCALE GENOMIC DNA]</scope>
    <source>
        <strain evidence="2 3">AG-B5</strain>
    </source>
</reference>
<organism evidence="2 3">
    <name type="scientific">Basidiobolus ranarum</name>
    <dbReference type="NCBI Taxonomy" id="34480"/>
    <lineage>
        <taxon>Eukaryota</taxon>
        <taxon>Fungi</taxon>
        <taxon>Fungi incertae sedis</taxon>
        <taxon>Zoopagomycota</taxon>
        <taxon>Entomophthoromycotina</taxon>
        <taxon>Basidiobolomycetes</taxon>
        <taxon>Basidiobolales</taxon>
        <taxon>Basidiobolaceae</taxon>
        <taxon>Basidiobolus</taxon>
    </lineage>
</organism>
<dbReference type="EMBL" id="JASJQH010007813">
    <property type="protein sequence ID" value="KAK9701437.1"/>
    <property type="molecule type" value="Genomic_DNA"/>
</dbReference>
<keyword evidence="3" id="KW-1185">Reference proteome</keyword>
<keyword evidence="1" id="KW-0732">Signal</keyword>
<feature type="chain" id="PRO_5047443629" description="Secreted protein" evidence="1">
    <location>
        <begin position="21"/>
        <end position="174"/>
    </location>
</feature>
<name>A0ABR2VTF2_9FUNG</name>
<evidence type="ECO:0000313" key="2">
    <source>
        <dbReference type="EMBL" id="KAK9701437.1"/>
    </source>
</evidence>